<dbReference type="Proteomes" id="UP001415857">
    <property type="component" value="Unassembled WGS sequence"/>
</dbReference>
<dbReference type="Gene3D" id="1.20.5.4130">
    <property type="match status" value="1"/>
</dbReference>
<dbReference type="PANTHER" id="PTHR36766">
    <property type="entry name" value="PLANT BROAD-SPECTRUM MILDEW RESISTANCE PROTEIN RPW8"/>
    <property type="match status" value="1"/>
</dbReference>
<feature type="domain" description="Disease resistance N-terminal" evidence="5">
    <location>
        <begin position="8"/>
        <end position="87"/>
    </location>
</feature>
<comment type="caution">
    <text evidence="6">The sequence shown here is derived from an EMBL/GenBank/DDBJ whole genome shotgun (WGS) entry which is preliminary data.</text>
</comment>
<dbReference type="EMBL" id="JBBPBK010000002">
    <property type="protein sequence ID" value="KAK9289916.1"/>
    <property type="molecule type" value="Genomic_DNA"/>
</dbReference>
<dbReference type="AlphaFoldDB" id="A0AAP0X4C0"/>
<dbReference type="PANTHER" id="PTHR36766:SF61">
    <property type="entry name" value="NB-ARC DOMAIN DISEASE RESISTANCE PROTEIN"/>
    <property type="match status" value="1"/>
</dbReference>
<evidence type="ECO:0000256" key="2">
    <source>
        <dbReference type="ARBA" id="ARBA00022741"/>
    </source>
</evidence>
<sequence>MEARNVAEKVLNKLRSLSACGFRSELKELDDKLSMITAALMDDEKQRVKKFKLSWVRRVKDVLYQAEDVFDEFEYEASRSQVPNHRCIPRKVCNFFFRSKMGHKIKDIRKKLEVIINDETMFNITRQIEDWRVMHVKRGTDSSVEGINYKFVYNDERVAVNFQLRMWVYVSKDFGVKKLIERNSALCNCKKVVTTYP</sequence>
<keyword evidence="7" id="KW-1185">Reference proteome</keyword>
<keyword evidence="3" id="KW-0611">Plant defense</keyword>
<dbReference type="Pfam" id="PF18052">
    <property type="entry name" value="Rx_N"/>
    <property type="match status" value="1"/>
</dbReference>
<proteinExistence type="predicted"/>
<keyword evidence="1" id="KW-0677">Repeat</keyword>
<evidence type="ECO:0000256" key="3">
    <source>
        <dbReference type="ARBA" id="ARBA00022821"/>
    </source>
</evidence>
<dbReference type="GO" id="GO:0006952">
    <property type="term" value="P:defense response"/>
    <property type="evidence" value="ECO:0007669"/>
    <property type="project" value="UniProtKB-KW"/>
</dbReference>
<gene>
    <name evidence="6" type="ORF">L1049_008077</name>
</gene>
<dbReference type="GO" id="GO:0005524">
    <property type="term" value="F:ATP binding"/>
    <property type="evidence" value="ECO:0007669"/>
    <property type="project" value="UniProtKB-KW"/>
</dbReference>
<evidence type="ECO:0000259" key="5">
    <source>
        <dbReference type="Pfam" id="PF18052"/>
    </source>
</evidence>
<evidence type="ECO:0000313" key="7">
    <source>
        <dbReference type="Proteomes" id="UP001415857"/>
    </source>
</evidence>
<keyword evidence="4" id="KW-0067">ATP-binding</keyword>
<evidence type="ECO:0000313" key="6">
    <source>
        <dbReference type="EMBL" id="KAK9289916.1"/>
    </source>
</evidence>
<organism evidence="6 7">
    <name type="scientific">Liquidambar formosana</name>
    <name type="common">Formosan gum</name>
    <dbReference type="NCBI Taxonomy" id="63359"/>
    <lineage>
        <taxon>Eukaryota</taxon>
        <taxon>Viridiplantae</taxon>
        <taxon>Streptophyta</taxon>
        <taxon>Embryophyta</taxon>
        <taxon>Tracheophyta</taxon>
        <taxon>Spermatophyta</taxon>
        <taxon>Magnoliopsida</taxon>
        <taxon>eudicotyledons</taxon>
        <taxon>Gunneridae</taxon>
        <taxon>Pentapetalae</taxon>
        <taxon>Saxifragales</taxon>
        <taxon>Altingiaceae</taxon>
        <taxon>Liquidambar</taxon>
    </lineage>
</organism>
<evidence type="ECO:0000256" key="4">
    <source>
        <dbReference type="ARBA" id="ARBA00022840"/>
    </source>
</evidence>
<keyword evidence="2" id="KW-0547">Nucleotide-binding</keyword>
<protein>
    <recommendedName>
        <fullName evidence="5">Disease resistance N-terminal domain-containing protein</fullName>
    </recommendedName>
</protein>
<evidence type="ECO:0000256" key="1">
    <source>
        <dbReference type="ARBA" id="ARBA00022737"/>
    </source>
</evidence>
<dbReference type="InterPro" id="IPR041118">
    <property type="entry name" value="Rx_N"/>
</dbReference>
<reference evidence="6 7" key="1">
    <citation type="journal article" date="2024" name="Plant J.">
        <title>Genome sequences and population genomics reveal climatic adaptation and genomic divergence between two closely related sweetgum species.</title>
        <authorList>
            <person name="Xu W.Q."/>
            <person name="Ren C.Q."/>
            <person name="Zhang X.Y."/>
            <person name="Comes H.P."/>
            <person name="Liu X.H."/>
            <person name="Li Y.G."/>
            <person name="Kettle C.J."/>
            <person name="Jalonen R."/>
            <person name="Gaisberger H."/>
            <person name="Ma Y.Z."/>
            <person name="Qiu Y.X."/>
        </authorList>
    </citation>
    <scope>NUCLEOTIDE SEQUENCE [LARGE SCALE GENOMIC DNA]</scope>
    <source>
        <strain evidence="6">Hangzhou</strain>
    </source>
</reference>
<name>A0AAP0X4C0_LIQFO</name>
<accession>A0AAP0X4C0</accession>